<dbReference type="Gene3D" id="2.120.10.80">
    <property type="entry name" value="Kelch-type beta propeller"/>
    <property type="match status" value="1"/>
</dbReference>
<dbReference type="EMBL" id="JWZT01001432">
    <property type="protein sequence ID" value="KII72043.1"/>
    <property type="molecule type" value="Genomic_DNA"/>
</dbReference>
<evidence type="ECO:0008006" key="3">
    <source>
        <dbReference type="Google" id="ProtNLM"/>
    </source>
</evidence>
<dbReference type="SUPFAM" id="SSF117281">
    <property type="entry name" value="Kelch motif"/>
    <property type="match status" value="1"/>
</dbReference>
<dbReference type="InterPro" id="IPR015915">
    <property type="entry name" value="Kelch-typ_b-propeller"/>
</dbReference>
<dbReference type="Proteomes" id="UP000031668">
    <property type="component" value="Unassembled WGS sequence"/>
</dbReference>
<evidence type="ECO:0000313" key="2">
    <source>
        <dbReference type="Proteomes" id="UP000031668"/>
    </source>
</evidence>
<accession>A0A0C2JRK9</accession>
<evidence type="ECO:0000313" key="1">
    <source>
        <dbReference type="EMBL" id="KII72043.1"/>
    </source>
</evidence>
<protein>
    <recommendedName>
        <fullName evidence="3">Kelch domain-containing protein 10</fullName>
    </recommendedName>
</protein>
<gene>
    <name evidence="1" type="ORF">RF11_05933</name>
</gene>
<organism evidence="1 2">
    <name type="scientific">Thelohanellus kitauei</name>
    <name type="common">Myxosporean</name>
    <dbReference type="NCBI Taxonomy" id="669202"/>
    <lineage>
        <taxon>Eukaryota</taxon>
        <taxon>Metazoa</taxon>
        <taxon>Cnidaria</taxon>
        <taxon>Myxozoa</taxon>
        <taxon>Myxosporea</taxon>
        <taxon>Bivalvulida</taxon>
        <taxon>Platysporina</taxon>
        <taxon>Myxobolidae</taxon>
        <taxon>Thelohanellus</taxon>
    </lineage>
</organism>
<keyword evidence="2" id="KW-1185">Reference proteome</keyword>
<dbReference type="OrthoDB" id="7676067at2759"/>
<name>A0A0C2JRK9_THEKT</name>
<dbReference type="AlphaFoldDB" id="A0A0C2JRK9"/>
<comment type="caution">
    <text evidence="1">The sequence shown here is derived from an EMBL/GenBank/DDBJ whole genome shotgun (WGS) entry which is preliminary data.</text>
</comment>
<proteinExistence type="predicted"/>
<reference evidence="1 2" key="1">
    <citation type="journal article" date="2014" name="Genome Biol. Evol.">
        <title>The genome of the myxosporean Thelohanellus kitauei shows adaptations to nutrient acquisition within its fish host.</title>
        <authorList>
            <person name="Yang Y."/>
            <person name="Xiong J."/>
            <person name="Zhou Z."/>
            <person name="Huo F."/>
            <person name="Miao W."/>
            <person name="Ran C."/>
            <person name="Liu Y."/>
            <person name="Zhang J."/>
            <person name="Feng J."/>
            <person name="Wang M."/>
            <person name="Wang M."/>
            <person name="Wang L."/>
            <person name="Yao B."/>
        </authorList>
    </citation>
    <scope>NUCLEOTIDE SEQUENCE [LARGE SCALE GENOMIC DNA]</scope>
    <source>
        <strain evidence="1">Wuqing</strain>
    </source>
</reference>
<sequence>MIGGSINNGTRCYSDIWRIDLESLEWFKLDYTHKIRKYDHIVSVVDDSYLYSVGCWFAKKPLINTIERFTLRLPSLYRLSLESVCRSPNCKIYLKSLSSAIVDELNNKNSKTDARN</sequence>